<evidence type="ECO:0000256" key="1">
    <source>
        <dbReference type="ARBA" id="ARBA00004236"/>
    </source>
</evidence>
<comment type="subcellular location">
    <subcellularLocation>
        <location evidence="1">Cell membrane</location>
    </subcellularLocation>
</comment>
<sequence length="312" mass="35032">MNGIWERPNLISVIILVIVLAIGGAYVAFTVSQRPETESFTVDDDYFFPFNFDRLDRVSRLANELDEVSGLCMGFNEDEVFAIQDEEGLLFLVDAITGTTLQTVKYGDNLDYEGVARKGNDIYVLEADGDLHYFTYQDSLTEITAQKIETLFSYRNDTEGICYDSLTNTLLITPKEQQLSPSEDNSTRRGIYTFDLETMEMLDQPSYFVDELELGQIVFGTNREYVFKPSGIAIDPITQDLFVLSSVGNVLVVIDRDSEIKHVELLETGTFRQPEGLTFSPNGDLYISSEESSAGNGIIATLTRLTQPSRDE</sequence>
<dbReference type="SUPFAM" id="SSF63825">
    <property type="entry name" value="YWTD domain"/>
    <property type="match status" value="1"/>
</dbReference>
<evidence type="ECO:0000256" key="3">
    <source>
        <dbReference type="ARBA" id="ARBA00022475"/>
    </source>
</evidence>
<evidence type="ECO:0000256" key="2">
    <source>
        <dbReference type="ARBA" id="ARBA00009852"/>
    </source>
</evidence>
<name>A0A2S6I0L8_9BACT</name>
<dbReference type="Proteomes" id="UP000237662">
    <property type="component" value="Unassembled WGS sequence"/>
</dbReference>
<evidence type="ECO:0000313" key="7">
    <source>
        <dbReference type="Proteomes" id="UP000237662"/>
    </source>
</evidence>
<dbReference type="AlphaFoldDB" id="A0A2S6I0L8"/>
<dbReference type="GO" id="GO:0005886">
    <property type="term" value="C:plasma membrane"/>
    <property type="evidence" value="ECO:0007669"/>
    <property type="project" value="UniProtKB-SubCell"/>
</dbReference>
<dbReference type="EMBL" id="PTJC01000008">
    <property type="protein sequence ID" value="PPK84404.1"/>
    <property type="molecule type" value="Genomic_DNA"/>
</dbReference>
<keyword evidence="7" id="KW-1185">Reference proteome</keyword>
<dbReference type="RefSeq" id="WP_104421726.1">
    <property type="nucleotide sequence ID" value="NZ_PTJC01000008.1"/>
</dbReference>
<keyword evidence="3" id="KW-1003">Cell membrane</keyword>
<feature type="transmembrane region" description="Helical" evidence="5">
    <location>
        <begin position="9"/>
        <end position="29"/>
    </location>
</feature>
<evidence type="ECO:0000313" key="6">
    <source>
        <dbReference type="EMBL" id="PPK84404.1"/>
    </source>
</evidence>
<evidence type="ECO:0000256" key="4">
    <source>
        <dbReference type="ARBA" id="ARBA00023136"/>
    </source>
</evidence>
<reference evidence="6 7" key="1">
    <citation type="submission" date="2018-02" db="EMBL/GenBank/DDBJ databases">
        <title>Genomic Encyclopedia of Archaeal and Bacterial Type Strains, Phase II (KMG-II): from individual species to whole genera.</title>
        <authorList>
            <person name="Goeker M."/>
        </authorList>
    </citation>
    <scope>NUCLEOTIDE SEQUENCE [LARGE SCALE GENOMIC DNA]</scope>
    <source>
        <strain evidence="6 7">DSM 29526</strain>
    </source>
</reference>
<keyword evidence="5" id="KW-0812">Transmembrane</keyword>
<accession>A0A2S6I0L8</accession>
<keyword evidence="5" id="KW-1133">Transmembrane helix</keyword>
<protein>
    <submittedName>
        <fullName evidence="6">Uncharacterized protein YjiK</fullName>
    </submittedName>
</protein>
<proteinExistence type="inferred from homology"/>
<dbReference type="OrthoDB" id="5292493at2"/>
<dbReference type="Pfam" id="PF06977">
    <property type="entry name" value="SdiA-regulated"/>
    <property type="match status" value="1"/>
</dbReference>
<dbReference type="Gene3D" id="2.120.10.30">
    <property type="entry name" value="TolB, C-terminal domain"/>
    <property type="match status" value="1"/>
</dbReference>
<gene>
    <name evidence="6" type="ORF">CLV84_4174</name>
</gene>
<evidence type="ECO:0000256" key="5">
    <source>
        <dbReference type="SAM" id="Phobius"/>
    </source>
</evidence>
<dbReference type="InterPro" id="IPR011042">
    <property type="entry name" value="6-blade_b-propeller_TolB-like"/>
</dbReference>
<dbReference type="InterPro" id="IPR009722">
    <property type="entry name" value="YjiK/CarP"/>
</dbReference>
<comment type="similarity">
    <text evidence="2">Belongs to the YjiK family.</text>
</comment>
<organism evidence="6 7">
    <name type="scientific">Neolewinella xylanilytica</name>
    <dbReference type="NCBI Taxonomy" id="1514080"/>
    <lineage>
        <taxon>Bacteria</taxon>
        <taxon>Pseudomonadati</taxon>
        <taxon>Bacteroidota</taxon>
        <taxon>Saprospiria</taxon>
        <taxon>Saprospirales</taxon>
        <taxon>Lewinellaceae</taxon>
        <taxon>Neolewinella</taxon>
    </lineage>
</organism>
<comment type="caution">
    <text evidence="6">The sequence shown here is derived from an EMBL/GenBank/DDBJ whole genome shotgun (WGS) entry which is preliminary data.</text>
</comment>
<keyword evidence="4 5" id="KW-0472">Membrane</keyword>